<protein>
    <submittedName>
        <fullName evidence="2">AKIP1 protein</fullName>
    </submittedName>
</protein>
<evidence type="ECO:0000313" key="2">
    <source>
        <dbReference type="EMBL" id="NWX31772.1"/>
    </source>
</evidence>
<dbReference type="EMBL" id="VZRX01011939">
    <property type="protein sequence ID" value="NWX31772.1"/>
    <property type="molecule type" value="Genomic_DNA"/>
</dbReference>
<accession>A0A7K6V9I6</accession>
<dbReference type="GO" id="GO:0005654">
    <property type="term" value="C:nucleoplasm"/>
    <property type="evidence" value="ECO:0007669"/>
    <property type="project" value="TreeGrafter"/>
</dbReference>
<gene>
    <name evidence="2" type="primary">Akip1</name>
    <name evidence="2" type="ORF">NOTCIN_R14737</name>
</gene>
<keyword evidence="3" id="KW-1185">Reference proteome</keyword>
<organism evidence="2 3">
    <name type="scientific">Notiomystis cincta</name>
    <dbReference type="NCBI Taxonomy" id="366454"/>
    <lineage>
        <taxon>Eukaryota</taxon>
        <taxon>Metazoa</taxon>
        <taxon>Chordata</taxon>
        <taxon>Craniata</taxon>
        <taxon>Vertebrata</taxon>
        <taxon>Euteleostomi</taxon>
        <taxon>Archelosauria</taxon>
        <taxon>Archosauria</taxon>
        <taxon>Dinosauria</taxon>
        <taxon>Saurischia</taxon>
        <taxon>Theropoda</taxon>
        <taxon>Coelurosauria</taxon>
        <taxon>Aves</taxon>
        <taxon>Neognathae</taxon>
        <taxon>Neoaves</taxon>
        <taxon>Telluraves</taxon>
        <taxon>Australaves</taxon>
        <taxon>Passeriformes</taxon>
        <taxon>Notiomystidae</taxon>
        <taxon>Notiomystis</taxon>
    </lineage>
</organism>
<dbReference type="PANTHER" id="PTHR14330">
    <property type="entry name" value="A-KINASE-INTERACTING PROTEIN 1"/>
    <property type="match status" value="1"/>
</dbReference>
<feature type="non-terminal residue" evidence="2">
    <location>
        <position position="1"/>
    </location>
</feature>
<dbReference type="GO" id="GO:1901222">
    <property type="term" value="P:regulation of non-canonical NF-kappaB signal transduction"/>
    <property type="evidence" value="ECO:0007669"/>
    <property type="project" value="InterPro"/>
</dbReference>
<evidence type="ECO:0000256" key="1">
    <source>
        <dbReference type="SAM" id="MobiDB-lite"/>
    </source>
</evidence>
<dbReference type="OrthoDB" id="5945634at2759"/>
<evidence type="ECO:0000313" key="3">
    <source>
        <dbReference type="Proteomes" id="UP000579558"/>
    </source>
</evidence>
<feature type="region of interest" description="Disordered" evidence="1">
    <location>
        <begin position="38"/>
        <end position="69"/>
    </location>
</feature>
<dbReference type="InterPro" id="IPR033214">
    <property type="entry name" value="AKIP1"/>
</dbReference>
<feature type="compositionally biased region" description="Polar residues" evidence="1">
    <location>
        <begin position="57"/>
        <end position="66"/>
    </location>
</feature>
<name>A0A7K6V9I6_9PASS</name>
<dbReference type="PANTHER" id="PTHR14330:SF2">
    <property type="entry name" value="A-KINASE-INTERACTING PROTEIN 1"/>
    <property type="match status" value="1"/>
</dbReference>
<proteinExistence type="predicted"/>
<dbReference type="AlphaFoldDB" id="A0A7K6V9I6"/>
<feature type="non-terminal residue" evidence="2">
    <location>
        <position position="114"/>
    </location>
</feature>
<dbReference type="Proteomes" id="UP000579558">
    <property type="component" value="Unassembled WGS sequence"/>
</dbReference>
<comment type="caution">
    <text evidence="2">The sequence shown here is derived from an EMBL/GenBank/DDBJ whole genome shotgun (WGS) entry which is preliminary data.</text>
</comment>
<sequence length="114" mass="12831">TSHKIFSVCVAAQKYYGATAAQNCKEREIKHFCKYHGKSAERKMDSTEEEKPEGSIEPSQAQTCQQRPRRLSKDFYIEVSPGIYSVTAISEDMVQQTHVVDVNAGQSIDLTFVL</sequence>
<reference evidence="2 3" key="1">
    <citation type="submission" date="2019-09" db="EMBL/GenBank/DDBJ databases">
        <title>Bird 10,000 Genomes (B10K) Project - Family phase.</title>
        <authorList>
            <person name="Zhang G."/>
        </authorList>
    </citation>
    <scope>NUCLEOTIDE SEQUENCE [LARGE SCALE GENOMIC DNA]</scope>
    <source>
        <strain evidence="2">B10K-DU-029-75</strain>
    </source>
</reference>